<dbReference type="EMBL" id="MSYM01000013">
    <property type="protein sequence ID" value="OLP06292.1"/>
    <property type="molecule type" value="Genomic_DNA"/>
</dbReference>
<accession>A0A1Q8YE93</accession>
<feature type="compositionally biased region" description="Polar residues" evidence="1">
    <location>
        <begin position="25"/>
        <end position="38"/>
    </location>
</feature>
<dbReference type="AlphaFoldDB" id="A0A1Q8YE93"/>
<reference evidence="2 3" key="1">
    <citation type="submission" date="2017-01" db="EMBL/GenBank/DDBJ databases">
        <title>Genome sequence of Rhodoferax antarcticus ANT.BR, a psychrophilic purple nonsulfur bacterium from an Antarctic microbial mat.</title>
        <authorList>
            <person name="Baker J."/>
            <person name="Riester C."/>
            <person name="Skinner B."/>
            <person name="Newell A."/>
            <person name="Swingley W."/>
            <person name="Madigan M."/>
            <person name="Jung D."/>
            <person name="Asao M."/>
            <person name="Chen M."/>
            <person name="Loughlin P."/>
            <person name="Pan H."/>
            <person name="Lin S."/>
            <person name="Li N."/>
            <person name="Shaw J."/>
            <person name="Prado M."/>
            <person name="Sherman C."/>
            <person name="Li X."/>
            <person name="Tang J."/>
            <person name="Blankenship R."/>
            <person name="Zhao T."/>
            <person name="Touchman J."/>
            <person name="Sattley M."/>
        </authorList>
    </citation>
    <scope>NUCLEOTIDE SEQUENCE [LARGE SCALE GENOMIC DNA]</scope>
    <source>
        <strain evidence="2 3">ANT.BR</strain>
    </source>
</reference>
<evidence type="ECO:0000256" key="1">
    <source>
        <dbReference type="SAM" id="MobiDB-lite"/>
    </source>
</evidence>
<evidence type="ECO:0000313" key="2">
    <source>
        <dbReference type="EMBL" id="OLP06292.1"/>
    </source>
</evidence>
<proteinExistence type="predicted"/>
<protein>
    <submittedName>
        <fullName evidence="2">Uncharacterized protein</fullName>
    </submittedName>
</protein>
<gene>
    <name evidence="2" type="ORF">BLL52_2523</name>
</gene>
<keyword evidence="3" id="KW-1185">Reference proteome</keyword>
<organism evidence="2 3">
    <name type="scientific">Rhodoferax antarcticus ANT.BR</name>
    <dbReference type="NCBI Taxonomy" id="1111071"/>
    <lineage>
        <taxon>Bacteria</taxon>
        <taxon>Pseudomonadati</taxon>
        <taxon>Pseudomonadota</taxon>
        <taxon>Betaproteobacteria</taxon>
        <taxon>Burkholderiales</taxon>
        <taxon>Comamonadaceae</taxon>
        <taxon>Rhodoferax</taxon>
    </lineage>
</organism>
<sequence length="50" mass="5212">MKKGLVAIENIVVAVCCDVDRQASAPSATQQLSDSTPASAAGTHWRSLRA</sequence>
<evidence type="ECO:0000313" key="3">
    <source>
        <dbReference type="Proteomes" id="UP000185911"/>
    </source>
</evidence>
<feature type="region of interest" description="Disordered" evidence="1">
    <location>
        <begin position="25"/>
        <end position="50"/>
    </location>
</feature>
<name>A0A1Q8YE93_9BURK</name>
<comment type="caution">
    <text evidence="2">The sequence shown here is derived from an EMBL/GenBank/DDBJ whole genome shotgun (WGS) entry which is preliminary data.</text>
</comment>
<dbReference type="Proteomes" id="UP000185911">
    <property type="component" value="Unassembled WGS sequence"/>
</dbReference>